<organism evidence="2 3">
    <name type="scientific">Batillaria attramentaria</name>
    <dbReference type="NCBI Taxonomy" id="370345"/>
    <lineage>
        <taxon>Eukaryota</taxon>
        <taxon>Metazoa</taxon>
        <taxon>Spiralia</taxon>
        <taxon>Lophotrochozoa</taxon>
        <taxon>Mollusca</taxon>
        <taxon>Gastropoda</taxon>
        <taxon>Caenogastropoda</taxon>
        <taxon>Sorbeoconcha</taxon>
        <taxon>Cerithioidea</taxon>
        <taxon>Batillariidae</taxon>
        <taxon>Batillaria</taxon>
    </lineage>
</organism>
<dbReference type="AlphaFoldDB" id="A0ABD0LNZ9"/>
<protein>
    <submittedName>
        <fullName evidence="2">Uncharacterized protein</fullName>
    </submittedName>
</protein>
<dbReference type="EMBL" id="JACVVK020000035">
    <property type="protein sequence ID" value="KAK7500754.1"/>
    <property type="molecule type" value="Genomic_DNA"/>
</dbReference>
<accession>A0ABD0LNZ9</accession>
<sequence length="86" mass="9294">MKGSGGHPIPQCAQWLTDGTGLSGNTVSVWRLNQLTGQREKHKTTITEHLLMVQSSPRVCVPFLSGSFGAGSSIGRRSPTDQHSKY</sequence>
<gene>
    <name evidence="2" type="ORF">BaRGS_00007998</name>
</gene>
<comment type="caution">
    <text evidence="2">The sequence shown here is derived from an EMBL/GenBank/DDBJ whole genome shotgun (WGS) entry which is preliminary data.</text>
</comment>
<evidence type="ECO:0000313" key="3">
    <source>
        <dbReference type="Proteomes" id="UP001519460"/>
    </source>
</evidence>
<feature type="region of interest" description="Disordered" evidence="1">
    <location>
        <begin position="67"/>
        <end position="86"/>
    </location>
</feature>
<evidence type="ECO:0000313" key="2">
    <source>
        <dbReference type="EMBL" id="KAK7500754.1"/>
    </source>
</evidence>
<dbReference type="Proteomes" id="UP001519460">
    <property type="component" value="Unassembled WGS sequence"/>
</dbReference>
<keyword evidence="3" id="KW-1185">Reference proteome</keyword>
<proteinExistence type="predicted"/>
<reference evidence="2 3" key="1">
    <citation type="journal article" date="2023" name="Sci. Data">
        <title>Genome assembly of the Korean intertidal mud-creeper Batillaria attramentaria.</title>
        <authorList>
            <person name="Patra A.K."/>
            <person name="Ho P.T."/>
            <person name="Jun S."/>
            <person name="Lee S.J."/>
            <person name="Kim Y."/>
            <person name="Won Y.J."/>
        </authorList>
    </citation>
    <scope>NUCLEOTIDE SEQUENCE [LARGE SCALE GENOMIC DNA]</scope>
    <source>
        <strain evidence="2">Wonlab-2016</strain>
    </source>
</reference>
<evidence type="ECO:0000256" key="1">
    <source>
        <dbReference type="SAM" id="MobiDB-lite"/>
    </source>
</evidence>
<name>A0ABD0LNZ9_9CAEN</name>